<evidence type="ECO:0000313" key="7">
    <source>
        <dbReference type="EnsemblPlants" id="EMT22451"/>
    </source>
</evidence>
<dbReference type="NCBIfam" id="TIGR00797">
    <property type="entry name" value="matE"/>
    <property type="match status" value="1"/>
</dbReference>
<dbReference type="InterPro" id="IPR045069">
    <property type="entry name" value="MATE_euk"/>
</dbReference>
<reference evidence="7" key="1">
    <citation type="submission" date="2015-06" db="UniProtKB">
        <authorList>
            <consortium name="EnsemblPlants"/>
        </authorList>
    </citation>
    <scope>IDENTIFICATION</scope>
</reference>
<feature type="transmembrane region" description="Helical" evidence="6">
    <location>
        <begin position="31"/>
        <end position="56"/>
    </location>
</feature>
<feature type="transmembrane region" description="Helical" evidence="6">
    <location>
        <begin position="68"/>
        <end position="91"/>
    </location>
</feature>
<feature type="transmembrane region" description="Helical" evidence="6">
    <location>
        <begin position="391"/>
        <end position="414"/>
    </location>
</feature>
<accession>M8CGX2</accession>
<dbReference type="CDD" id="cd13132">
    <property type="entry name" value="MATE_eukaryotic"/>
    <property type="match status" value="1"/>
</dbReference>
<dbReference type="AlphaFoldDB" id="M8CGX2"/>
<dbReference type="Pfam" id="PF01554">
    <property type="entry name" value="MatE"/>
    <property type="match status" value="3"/>
</dbReference>
<organism evidence="7">
    <name type="scientific">Aegilops tauschii</name>
    <name type="common">Tausch's goatgrass</name>
    <name type="synonym">Aegilops squarrosa</name>
    <dbReference type="NCBI Taxonomy" id="37682"/>
    <lineage>
        <taxon>Eukaryota</taxon>
        <taxon>Viridiplantae</taxon>
        <taxon>Streptophyta</taxon>
        <taxon>Embryophyta</taxon>
        <taxon>Tracheophyta</taxon>
        <taxon>Spermatophyta</taxon>
        <taxon>Magnoliopsida</taxon>
        <taxon>Liliopsida</taxon>
        <taxon>Poales</taxon>
        <taxon>Poaceae</taxon>
        <taxon>BOP clade</taxon>
        <taxon>Pooideae</taxon>
        <taxon>Triticodae</taxon>
        <taxon>Triticeae</taxon>
        <taxon>Triticinae</taxon>
        <taxon>Aegilops</taxon>
    </lineage>
</organism>
<comment type="caution">
    <text evidence="6">Lacks conserved residue(s) required for the propagation of feature annotation.</text>
</comment>
<dbReference type="ExpressionAtlas" id="M8CGX2">
    <property type="expression patterns" value="baseline"/>
</dbReference>
<evidence type="ECO:0000256" key="6">
    <source>
        <dbReference type="RuleBase" id="RU004914"/>
    </source>
</evidence>
<feature type="transmembrane region" description="Helical" evidence="6">
    <location>
        <begin position="272"/>
        <end position="293"/>
    </location>
</feature>
<proteinExistence type="inferred from homology"/>
<dbReference type="PANTHER" id="PTHR11206">
    <property type="entry name" value="MULTIDRUG RESISTANCE PROTEIN"/>
    <property type="match status" value="1"/>
</dbReference>
<feature type="transmembrane region" description="Helical" evidence="6">
    <location>
        <begin position="435"/>
        <end position="458"/>
    </location>
</feature>
<evidence type="ECO:0000256" key="1">
    <source>
        <dbReference type="ARBA" id="ARBA00004141"/>
    </source>
</evidence>
<dbReference type="EnsemblPlants" id="EMT22451">
    <property type="protein sequence ID" value="EMT22451"/>
    <property type="gene ID" value="F775_13877"/>
</dbReference>
<sequence length="685" mass="72968">MEEPPIGGNSSTEETGGPKESLVVIEVKKQLYLAGPLIAGCLLQQVVQMISIMFVGHLGELSLSSASIATSFAGVTGFSLLSGMASSLETLCGQAFGARQYHLLGIYKQRAVLVLTLVSAVVAVVWAYTGQILLLFGQDPEIAMGAGSYIRWMIPALFVYGPLECHVRFLQTQNIVLPVMASSGVTALSHVLVCWLLVYRLGLGNKGAALANGISSTWTGLSKDAFRDILSFMKLAVPSALMVCLEWWSFELLVLLSGLLPNPKLEASVLSICLNTSSLAFMIPFGLGAAISTRVSNELGAGRPEAARLATRVIMVLGLATGVSFVSSLEVLQRPSPFPPLFLLPGESPKSGLDWAVTNLILHVHSLEWWSSELLVLLSGLLPNPKLEASVLSICLNTVSLAIMIPFGLGAAISTRVSNELGAGRPEAARLATRVIMVLGLAMGVSVGLLMVSVRNIWGYAYSNENEVVEYIARMMPLLSVSIIFDNLQCVLSGAVVGNNLRGSCADAVAAGHYHAHQLGQRGSQGKGQSFEFVPASRHDDMNVEQDERRHLPTKAYLGSTSIQKQCLDGPLDGRPLGITGTQESRPEPFTSITSVDAVQESGAVVVDDAAGVKLLLPWEGGQVGDSSGERIVEARVEVFIDGQIPYAGGVRAAHPVFPGHGRRGYDVKQCTYCITINRILCACV</sequence>
<keyword evidence="4 6" id="KW-1133">Transmembrane helix</keyword>
<name>M8CGX2_AEGTA</name>
<dbReference type="GO" id="GO:0016020">
    <property type="term" value="C:membrane"/>
    <property type="evidence" value="ECO:0007669"/>
    <property type="project" value="UniProtKB-SubCell"/>
</dbReference>
<comment type="similarity">
    <text evidence="2 6">Belongs to the multi antimicrobial extrusion (MATE) (TC 2.A.66.1) family.</text>
</comment>
<evidence type="ECO:0000256" key="4">
    <source>
        <dbReference type="ARBA" id="ARBA00022989"/>
    </source>
</evidence>
<dbReference type="GO" id="GO:0015297">
    <property type="term" value="F:antiporter activity"/>
    <property type="evidence" value="ECO:0007669"/>
    <property type="project" value="InterPro"/>
</dbReference>
<evidence type="ECO:0000256" key="5">
    <source>
        <dbReference type="ARBA" id="ARBA00023136"/>
    </source>
</evidence>
<evidence type="ECO:0000256" key="3">
    <source>
        <dbReference type="ARBA" id="ARBA00022692"/>
    </source>
</evidence>
<dbReference type="InterPro" id="IPR002528">
    <property type="entry name" value="MATE_fam"/>
</dbReference>
<comment type="subcellular location">
    <subcellularLocation>
        <location evidence="1">Membrane</location>
        <topology evidence="1">Multi-pass membrane protein</topology>
    </subcellularLocation>
</comment>
<feature type="transmembrane region" description="Helical" evidence="6">
    <location>
        <begin position="142"/>
        <end position="163"/>
    </location>
</feature>
<feature type="transmembrane region" description="Helical" evidence="6">
    <location>
        <begin position="313"/>
        <end position="332"/>
    </location>
</feature>
<feature type="transmembrane region" description="Helical" evidence="6">
    <location>
        <begin position="175"/>
        <end position="198"/>
    </location>
</feature>
<keyword evidence="5 6" id="KW-0472">Membrane</keyword>
<keyword evidence="3 6" id="KW-0812">Transmembrane</keyword>
<protein>
    <recommendedName>
        <fullName evidence="6">Protein DETOXIFICATION</fullName>
    </recommendedName>
    <alternativeName>
        <fullName evidence="6">Multidrug and toxic compound extrusion protein</fullName>
    </alternativeName>
</protein>
<dbReference type="GO" id="GO:0042910">
    <property type="term" value="F:xenobiotic transmembrane transporter activity"/>
    <property type="evidence" value="ECO:0007669"/>
    <property type="project" value="InterPro"/>
</dbReference>
<dbReference type="GO" id="GO:1990961">
    <property type="term" value="P:xenobiotic detoxification by transmembrane export across the plasma membrane"/>
    <property type="evidence" value="ECO:0007669"/>
    <property type="project" value="InterPro"/>
</dbReference>
<feature type="transmembrane region" description="Helical" evidence="6">
    <location>
        <begin position="112"/>
        <end position="136"/>
    </location>
</feature>
<evidence type="ECO:0000256" key="2">
    <source>
        <dbReference type="ARBA" id="ARBA00010199"/>
    </source>
</evidence>